<organism evidence="2 3">
    <name type="scientific">Aspergillus tamarii</name>
    <dbReference type="NCBI Taxonomy" id="41984"/>
    <lineage>
        <taxon>Eukaryota</taxon>
        <taxon>Fungi</taxon>
        <taxon>Dikarya</taxon>
        <taxon>Ascomycota</taxon>
        <taxon>Pezizomycotina</taxon>
        <taxon>Eurotiomycetes</taxon>
        <taxon>Eurotiomycetidae</taxon>
        <taxon>Eurotiales</taxon>
        <taxon>Aspergillaceae</taxon>
        <taxon>Aspergillus</taxon>
        <taxon>Aspergillus subgen. Circumdati</taxon>
    </lineage>
</organism>
<dbReference type="OrthoDB" id="412788at2759"/>
<dbReference type="NCBIfam" id="NF041278">
    <property type="entry name" value="CmcJ_NvfI_EfuI"/>
    <property type="match status" value="1"/>
</dbReference>
<dbReference type="PANTHER" id="PTHR34598">
    <property type="entry name" value="BLL6449 PROTEIN"/>
    <property type="match status" value="1"/>
</dbReference>
<protein>
    <submittedName>
        <fullName evidence="2">Uncharacterized protein</fullName>
    </submittedName>
</protein>
<evidence type="ECO:0000313" key="3">
    <source>
        <dbReference type="Proteomes" id="UP000326950"/>
    </source>
</evidence>
<name>A0A5N6V0R6_ASPTM</name>
<keyword evidence="3" id="KW-1185">Reference proteome</keyword>
<reference evidence="2 3" key="1">
    <citation type="submission" date="2019-04" db="EMBL/GenBank/DDBJ databases">
        <title>Friends and foes A comparative genomics study of 23 Aspergillus species from section Flavi.</title>
        <authorList>
            <consortium name="DOE Joint Genome Institute"/>
            <person name="Kjaerbolling I."/>
            <person name="Vesth T."/>
            <person name="Frisvad J.C."/>
            <person name="Nybo J.L."/>
            <person name="Theobald S."/>
            <person name="Kildgaard S."/>
            <person name="Isbrandt T."/>
            <person name="Kuo A."/>
            <person name="Sato A."/>
            <person name="Lyhne E.K."/>
            <person name="Kogle M.E."/>
            <person name="Wiebenga A."/>
            <person name="Kun R.S."/>
            <person name="Lubbers R.J."/>
            <person name="Makela M.R."/>
            <person name="Barry K."/>
            <person name="Chovatia M."/>
            <person name="Clum A."/>
            <person name="Daum C."/>
            <person name="Haridas S."/>
            <person name="He G."/>
            <person name="LaButti K."/>
            <person name="Lipzen A."/>
            <person name="Mondo S."/>
            <person name="Riley R."/>
            <person name="Salamov A."/>
            <person name="Simmons B.A."/>
            <person name="Magnuson J.K."/>
            <person name="Henrissat B."/>
            <person name="Mortensen U.H."/>
            <person name="Larsen T.O."/>
            <person name="Devries R.P."/>
            <person name="Grigoriev I.V."/>
            <person name="Machida M."/>
            <person name="Baker S.E."/>
            <person name="Andersen M.R."/>
        </authorList>
    </citation>
    <scope>NUCLEOTIDE SEQUENCE [LARGE SCALE GENOMIC DNA]</scope>
    <source>
        <strain evidence="2 3">CBS 117626</strain>
    </source>
</reference>
<dbReference type="InterPro" id="IPR044053">
    <property type="entry name" value="AsaB-like"/>
</dbReference>
<dbReference type="AlphaFoldDB" id="A0A5N6V0R6"/>
<dbReference type="EMBL" id="ML738607">
    <property type="protein sequence ID" value="KAE8164525.1"/>
    <property type="molecule type" value="Genomic_DNA"/>
</dbReference>
<gene>
    <name evidence="2" type="ORF">BDV40DRAFT_298324</name>
</gene>
<proteinExistence type="inferred from homology"/>
<comment type="similarity">
    <text evidence="1">Belongs to the asaB hydroxylase/desaturase family.</text>
</comment>
<accession>A0A5N6V0R6</accession>
<dbReference type="PANTHER" id="PTHR34598:SF3">
    <property type="entry name" value="OXIDOREDUCTASE AN1597"/>
    <property type="match status" value="1"/>
</dbReference>
<sequence length="254" mass="28843">MRTTLAYEDFEDSKKITTVYLEEVRNFLKKSLGASYALPRDYQVRRRNPDLPRNDRGVPGKAQPFGAVHAASVSIKSRNWLSGDWLILALNKQFATVMTGLRSSSIKPMLPVWRPLFGPVYDAPLAVCDYRSVNAQDAVPTDAVFPDYLGETYDFYPSPEHRWFYIDGQKAEETWMVKCFDSAALQDPSISKCRHLLHGYCVDVLAKGLLQCSVCPHVAFPFVNTPANVTSRESIEVRRYVFYTADDKISELKN</sequence>
<dbReference type="GO" id="GO:0016491">
    <property type="term" value="F:oxidoreductase activity"/>
    <property type="evidence" value="ECO:0007669"/>
    <property type="project" value="InterPro"/>
</dbReference>
<evidence type="ECO:0000313" key="2">
    <source>
        <dbReference type="EMBL" id="KAE8164525.1"/>
    </source>
</evidence>
<dbReference type="Proteomes" id="UP000326950">
    <property type="component" value="Unassembled WGS sequence"/>
</dbReference>
<evidence type="ECO:0000256" key="1">
    <source>
        <dbReference type="ARBA" id="ARBA00023604"/>
    </source>
</evidence>